<evidence type="ECO:0000313" key="1">
    <source>
        <dbReference type="EMBL" id="MBP2387642.1"/>
    </source>
</evidence>
<dbReference type="InterPro" id="IPR029055">
    <property type="entry name" value="Ntn_hydrolases_N"/>
</dbReference>
<dbReference type="Proteomes" id="UP001296993">
    <property type="component" value="Unassembled WGS sequence"/>
</dbReference>
<dbReference type="InterPro" id="IPR010430">
    <property type="entry name" value="DUF1028"/>
</dbReference>
<dbReference type="Gene3D" id="3.60.20.10">
    <property type="entry name" value="Glutamine Phosphoribosylpyrophosphate, subunit 1, domain 1"/>
    <property type="match status" value="1"/>
</dbReference>
<dbReference type="RefSeq" id="WP_210000031.1">
    <property type="nucleotide sequence ID" value="NZ_BAAAJY010000001.1"/>
</dbReference>
<name>A0ABS4XGP0_9MICC</name>
<dbReference type="SUPFAM" id="SSF56235">
    <property type="entry name" value="N-terminal nucleophile aminohydrolases (Ntn hydrolases)"/>
    <property type="match status" value="1"/>
</dbReference>
<comment type="caution">
    <text evidence="1">The sequence shown here is derived from an EMBL/GenBank/DDBJ whole genome shotgun (WGS) entry which is preliminary data.</text>
</comment>
<protein>
    <submittedName>
        <fullName evidence="1">Ntn-hydrolase superfamily protein</fullName>
    </submittedName>
</protein>
<gene>
    <name evidence="1" type="ORF">JOF47_003153</name>
</gene>
<keyword evidence="2" id="KW-1185">Reference proteome</keyword>
<proteinExistence type="predicted"/>
<organism evidence="1 2">
    <name type="scientific">Paeniglutamicibacter kerguelensis</name>
    <dbReference type="NCBI Taxonomy" id="254788"/>
    <lineage>
        <taxon>Bacteria</taxon>
        <taxon>Bacillati</taxon>
        <taxon>Actinomycetota</taxon>
        <taxon>Actinomycetes</taxon>
        <taxon>Micrococcales</taxon>
        <taxon>Micrococcaceae</taxon>
        <taxon>Paeniglutamicibacter</taxon>
    </lineage>
</organism>
<dbReference type="PANTHER" id="PTHR39328:SF1">
    <property type="entry name" value="BLL2871 PROTEIN"/>
    <property type="match status" value="1"/>
</dbReference>
<dbReference type="EMBL" id="JAGIOF010000001">
    <property type="protein sequence ID" value="MBP2387642.1"/>
    <property type="molecule type" value="Genomic_DNA"/>
</dbReference>
<accession>A0ABS4XGP0</accession>
<evidence type="ECO:0000313" key="2">
    <source>
        <dbReference type="Proteomes" id="UP001296993"/>
    </source>
</evidence>
<dbReference type="PANTHER" id="PTHR39328">
    <property type="entry name" value="BLL2871 PROTEIN"/>
    <property type="match status" value="1"/>
</dbReference>
<dbReference type="Pfam" id="PF06267">
    <property type="entry name" value="DUF1028"/>
    <property type="match status" value="1"/>
</dbReference>
<sequence length="225" mass="23316">MTFSLVARDPRTGAFGMVVTSSSPSVAARCVHLRSDVGGVASQNVTDPGLGERILNALESGSNAQVALDSVARDAEHMDFRQVAVVDKDGNVASFSGSGTLGTNRVVALDGAVAAGNLLSDPGVPAAIMAAYQNSAASAFERRLLDGLVAGLNAGGEEGTVHSAGLVVVDGHSWASTDLRVDWDDEDPIGVLEDLWERWAPEKEAYRSRAINPTVAPSYGVPGDL</sequence>
<reference evidence="1 2" key="1">
    <citation type="submission" date="2021-03" db="EMBL/GenBank/DDBJ databases">
        <title>Sequencing the genomes of 1000 actinobacteria strains.</title>
        <authorList>
            <person name="Klenk H.-P."/>
        </authorList>
    </citation>
    <scope>NUCLEOTIDE SEQUENCE [LARGE SCALE GENOMIC DNA]</scope>
    <source>
        <strain evidence="1 2">DSM 15797</strain>
    </source>
</reference>